<dbReference type="RefSeq" id="WP_015769160.1">
    <property type="nucleotide sequence ID" value="NC_013192.1"/>
</dbReference>
<evidence type="ECO:0008006" key="3">
    <source>
        <dbReference type="Google" id="ProtNLM"/>
    </source>
</evidence>
<name>C7N9I1_LEPBD</name>
<organism evidence="1 2">
    <name type="scientific">Leptotrichia buccalis (strain ATCC 14201 / DSM 1135 / JCM 12969 / NCTC 10249 / C-1013-b)</name>
    <dbReference type="NCBI Taxonomy" id="523794"/>
    <lineage>
        <taxon>Bacteria</taxon>
        <taxon>Fusobacteriati</taxon>
        <taxon>Fusobacteriota</taxon>
        <taxon>Fusobacteriia</taxon>
        <taxon>Fusobacteriales</taxon>
        <taxon>Leptotrichiaceae</taxon>
        <taxon>Leptotrichia</taxon>
    </lineage>
</organism>
<gene>
    <name evidence="1" type="ordered locus">Lebu_0909</name>
</gene>
<sequence>MNGLFLNEALILGENTAAKLDLADLSEIEYVVDGAELICDGCPGEKTNLQVTSQNDYEIKNKLVATKKDKETFENIPPFQSCIYNDNAKCELIIEGDWENYIEDKFCGGNQCLSKNSFARCQKGGIIRVIHSGQFLTSETIAKDSEELMKIASQGGTKEEIKKKLSEYLSKKYNQPMNVEDFKFTNGKFPTLDITTRGQMQNDFNKIELNKNLQTDVNEFNKNGIFFTERKAIQKVELLGNEYRVRETKDKDFPVRGVIYTDSNNYREKREISKEIIEKTKKDWANEAKKRGEKKQNSHNNIQWVKSIKEFDKKSDKWFDDLNVKIVDYKKK</sequence>
<accession>C7N9I1</accession>
<dbReference type="STRING" id="523794.Lebu_0909"/>
<dbReference type="EMBL" id="CP001685">
    <property type="protein sequence ID" value="ACV38812.1"/>
    <property type="molecule type" value="Genomic_DNA"/>
</dbReference>
<evidence type="ECO:0000313" key="2">
    <source>
        <dbReference type="Proteomes" id="UP000001910"/>
    </source>
</evidence>
<dbReference type="Proteomes" id="UP000001910">
    <property type="component" value="Chromosome"/>
</dbReference>
<dbReference type="OrthoDB" id="882303at2"/>
<proteinExistence type="predicted"/>
<protein>
    <recommendedName>
        <fullName evidence="3">DUF4280 domain-containing protein</fullName>
    </recommendedName>
</protein>
<reference evidence="1 2" key="1">
    <citation type="journal article" date="2009" name="Stand. Genomic Sci.">
        <title>Complete genome sequence of Leptotrichia buccalis type strain (C-1013-b).</title>
        <authorList>
            <person name="Ivanova N."/>
            <person name="Gronow S."/>
            <person name="Lapidus A."/>
            <person name="Copeland A."/>
            <person name="Glavina Del Rio T."/>
            <person name="Nolan M."/>
            <person name="Lucas S."/>
            <person name="Chen F."/>
            <person name="Tice H."/>
            <person name="Cheng J.F."/>
            <person name="Saunders E."/>
            <person name="Bruce D."/>
            <person name="Goodwin L."/>
            <person name="Brettin T."/>
            <person name="Detter J.C."/>
            <person name="Han C."/>
            <person name="Pitluck S."/>
            <person name="Mikhailova N."/>
            <person name="Pati A."/>
            <person name="Mavrommatis K."/>
            <person name="Chen A."/>
            <person name="Palaniappan K."/>
            <person name="Land M."/>
            <person name="Hauser L."/>
            <person name="Chang Y.J."/>
            <person name="Jeffries C.D."/>
            <person name="Chain P."/>
            <person name="Rohde C."/>
            <person name="Goker M."/>
            <person name="Bristow J."/>
            <person name="Eisen J.A."/>
            <person name="Markowitz V."/>
            <person name="Hugenholtz P."/>
            <person name="Kyrpides N.C."/>
            <person name="Klenk H.P."/>
        </authorList>
    </citation>
    <scope>NUCLEOTIDE SEQUENCE [LARGE SCALE GENOMIC DNA]</scope>
    <source>
        <strain evidence="2">ATCC 14201 / DSM 1135 / JCM 12969 / NCTC 10249 / C-1013-b</strain>
    </source>
</reference>
<keyword evidence="2" id="KW-1185">Reference proteome</keyword>
<dbReference type="AlphaFoldDB" id="C7N9I1"/>
<dbReference type="Pfam" id="PF14107">
    <property type="entry name" value="DUF4280"/>
    <property type="match status" value="1"/>
</dbReference>
<evidence type="ECO:0000313" key="1">
    <source>
        <dbReference type="EMBL" id="ACV38812.1"/>
    </source>
</evidence>
<dbReference type="HOGENOM" id="CLU_836240_0_0_0"/>
<dbReference type="InterPro" id="IPR025460">
    <property type="entry name" value="DUF4280"/>
</dbReference>
<dbReference type="KEGG" id="lba:Lebu_0909"/>